<dbReference type="Proteomes" id="UP000472261">
    <property type="component" value="Unplaced"/>
</dbReference>
<dbReference type="PRINTS" id="PR00722">
    <property type="entry name" value="CHYMOTRYPSIN"/>
</dbReference>
<organism evidence="11 12">
    <name type="scientific">Phasianus colchicus</name>
    <name type="common">Common pheasant</name>
    <dbReference type="NCBI Taxonomy" id="9054"/>
    <lineage>
        <taxon>Eukaryota</taxon>
        <taxon>Metazoa</taxon>
        <taxon>Chordata</taxon>
        <taxon>Craniata</taxon>
        <taxon>Vertebrata</taxon>
        <taxon>Euteleostomi</taxon>
        <taxon>Archelosauria</taxon>
        <taxon>Archosauria</taxon>
        <taxon>Dinosauria</taxon>
        <taxon>Saurischia</taxon>
        <taxon>Theropoda</taxon>
        <taxon>Coelurosauria</taxon>
        <taxon>Aves</taxon>
        <taxon>Neognathae</taxon>
        <taxon>Galloanserae</taxon>
        <taxon>Galliformes</taxon>
        <taxon>Phasianidae</taxon>
        <taxon>Phasianinae</taxon>
        <taxon>Phasianus</taxon>
    </lineage>
</organism>
<protein>
    <recommendedName>
        <fullName evidence="3">Acrosin</fullName>
        <ecNumber evidence="2">3.4.21.10</ecNumber>
    </recommendedName>
</protein>
<evidence type="ECO:0000256" key="4">
    <source>
        <dbReference type="ARBA" id="ARBA00022670"/>
    </source>
</evidence>
<feature type="domain" description="Peptidase S1" evidence="10">
    <location>
        <begin position="50"/>
        <end position="263"/>
    </location>
</feature>
<dbReference type="CDD" id="cd00190">
    <property type="entry name" value="Tryp_SPc"/>
    <property type="match status" value="1"/>
</dbReference>
<accession>A0A669QLR2</accession>
<dbReference type="InterPro" id="IPR001254">
    <property type="entry name" value="Trypsin_dom"/>
</dbReference>
<evidence type="ECO:0000313" key="11">
    <source>
        <dbReference type="Ensembl" id="ENSPCLP00000019138.1"/>
    </source>
</evidence>
<keyword evidence="12" id="KW-1185">Reference proteome</keyword>
<keyword evidence="5 8" id="KW-0378">Hydrolase</keyword>
<dbReference type="PROSITE" id="PS50240">
    <property type="entry name" value="TRYPSIN_DOM"/>
    <property type="match status" value="1"/>
</dbReference>
<evidence type="ECO:0000259" key="10">
    <source>
        <dbReference type="PROSITE" id="PS50240"/>
    </source>
</evidence>
<reference evidence="11" key="1">
    <citation type="submission" date="2025-08" db="UniProtKB">
        <authorList>
            <consortium name="Ensembl"/>
        </authorList>
    </citation>
    <scope>IDENTIFICATION</scope>
</reference>
<dbReference type="Ensembl" id="ENSPCLT00000025512.1">
    <property type="protein sequence ID" value="ENSPCLP00000019138.1"/>
    <property type="gene ID" value="ENSPCLG00000016046.1"/>
</dbReference>
<dbReference type="PANTHER" id="PTHR24252:SF8">
    <property type="entry name" value="ACROSIN"/>
    <property type="match status" value="1"/>
</dbReference>
<keyword evidence="7" id="KW-1015">Disulfide bond</keyword>
<dbReference type="GO" id="GO:0007340">
    <property type="term" value="P:acrosome reaction"/>
    <property type="evidence" value="ECO:0007669"/>
    <property type="project" value="TreeGrafter"/>
</dbReference>
<dbReference type="EC" id="3.4.21.10" evidence="2"/>
<reference evidence="11" key="2">
    <citation type="submission" date="2025-09" db="UniProtKB">
        <authorList>
            <consortium name="Ensembl"/>
        </authorList>
    </citation>
    <scope>IDENTIFICATION</scope>
</reference>
<dbReference type="InterPro" id="IPR001314">
    <property type="entry name" value="Peptidase_S1A"/>
</dbReference>
<dbReference type="Pfam" id="PF00089">
    <property type="entry name" value="Trypsin"/>
    <property type="match status" value="1"/>
</dbReference>
<keyword evidence="4 8" id="KW-0645">Protease</keyword>
<dbReference type="GO" id="GO:0006508">
    <property type="term" value="P:proteolysis"/>
    <property type="evidence" value="ECO:0007669"/>
    <property type="project" value="UniProtKB-KW"/>
</dbReference>
<dbReference type="InterPro" id="IPR043504">
    <property type="entry name" value="Peptidase_S1_PA_chymotrypsin"/>
</dbReference>
<dbReference type="PROSITE" id="PS00134">
    <property type="entry name" value="TRYPSIN_HIS"/>
    <property type="match status" value="1"/>
</dbReference>
<evidence type="ECO:0000256" key="8">
    <source>
        <dbReference type="RuleBase" id="RU363034"/>
    </source>
</evidence>
<proteinExistence type="predicted"/>
<dbReference type="InterPro" id="IPR009003">
    <property type="entry name" value="Peptidase_S1_PA"/>
</dbReference>
<evidence type="ECO:0000256" key="1">
    <source>
        <dbReference type="ARBA" id="ARBA00001656"/>
    </source>
</evidence>
<dbReference type="PROSITE" id="PS51257">
    <property type="entry name" value="PROKAR_LIPOPROTEIN"/>
    <property type="match status" value="1"/>
</dbReference>
<dbReference type="Gene3D" id="2.40.10.10">
    <property type="entry name" value="Trypsin-like serine proteases"/>
    <property type="match status" value="3"/>
</dbReference>
<feature type="chain" id="PRO_5025620400" description="Acrosin" evidence="9">
    <location>
        <begin position="29"/>
        <end position="322"/>
    </location>
</feature>
<sequence length="322" mass="35549">MGCRAPPGAMLLLLPLVVLLAACRPGHGFSGSCDTCGLRPIAYHYNNMRIVGGTEALHGSWPWIVSIQNPRFSGTGHMCGGSLITPQWVLSAAHCFGRPNYILESRVVIGANDLTHLGQEVEVHTIRRAILHEYFNNKTMINDIALLELDRPVHCSYYIQLACVPDPSLRVSELTDCYVSGWGHMGMRSAAPTQTAEVLQEAKGGIDTCQGDSGGPLMCKDKTADYFWLIGVTSWGKGCGRIQQPGVYASTQYFRNWILVQMGLLPAEAPTTPYPVYISTSYERPKPTYSSPFRPCPFPRQKLLDFFNLLQELLQGLRGKKA</sequence>
<dbReference type="InterPro" id="IPR018114">
    <property type="entry name" value="TRYPSIN_HIS"/>
</dbReference>
<keyword evidence="6 8" id="KW-0720">Serine protease</keyword>
<dbReference type="SUPFAM" id="SSF50494">
    <property type="entry name" value="Trypsin-like serine proteases"/>
    <property type="match status" value="1"/>
</dbReference>
<dbReference type="InterPro" id="IPR033116">
    <property type="entry name" value="TRYPSIN_SER"/>
</dbReference>
<dbReference type="SMART" id="SM00020">
    <property type="entry name" value="Tryp_SPc"/>
    <property type="match status" value="1"/>
</dbReference>
<evidence type="ECO:0000256" key="5">
    <source>
        <dbReference type="ARBA" id="ARBA00022801"/>
    </source>
</evidence>
<evidence type="ECO:0000256" key="2">
    <source>
        <dbReference type="ARBA" id="ARBA00012050"/>
    </source>
</evidence>
<name>A0A669QLR2_PHACC</name>
<evidence type="ECO:0000256" key="7">
    <source>
        <dbReference type="ARBA" id="ARBA00023157"/>
    </source>
</evidence>
<comment type="catalytic activity">
    <reaction evidence="1">
        <text>Preferential cleavage: Arg-|-Xaa, Lys-|-Xaa.</text>
        <dbReference type="EC" id="3.4.21.10"/>
    </reaction>
</comment>
<evidence type="ECO:0000313" key="12">
    <source>
        <dbReference type="Proteomes" id="UP000472261"/>
    </source>
</evidence>
<dbReference type="FunFam" id="2.40.10.10:FF:000004">
    <property type="entry name" value="Tryptase gamma 1"/>
    <property type="match status" value="1"/>
</dbReference>
<evidence type="ECO:0000256" key="9">
    <source>
        <dbReference type="SAM" id="SignalP"/>
    </source>
</evidence>
<keyword evidence="9" id="KW-0732">Signal</keyword>
<evidence type="ECO:0000256" key="3">
    <source>
        <dbReference type="ARBA" id="ARBA00017161"/>
    </source>
</evidence>
<evidence type="ECO:0000256" key="6">
    <source>
        <dbReference type="ARBA" id="ARBA00022825"/>
    </source>
</evidence>
<dbReference type="PANTHER" id="PTHR24252">
    <property type="entry name" value="ACROSIN-RELATED"/>
    <property type="match status" value="1"/>
</dbReference>
<feature type="signal peptide" evidence="9">
    <location>
        <begin position="1"/>
        <end position="28"/>
    </location>
</feature>
<dbReference type="AlphaFoldDB" id="A0A669QLR2"/>
<dbReference type="GO" id="GO:0004252">
    <property type="term" value="F:serine-type endopeptidase activity"/>
    <property type="evidence" value="ECO:0007669"/>
    <property type="project" value="InterPro"/>
</dbReference>
<dbReference type="PROSITE" id="PS00135">
    <property type="entry name" value="TRYPSIN_SER"/>
    <property type="match status" value="1"/>
</dbReference>